<sequence>MIDSITCTTAQGLLFQILPREKVNETVIILSLFHFESNLFAKHSVSQLFPSSKIEDPVVSETLCTGGQRTVHRIVWTQQRTSEKRNTNA</sequence>
<accession>A0AAV4TG62</accession>
<name>A0AAV4TG62_CAEEX</name>
<gene>
    <name evidence="1" type="ORF">CEXT_241681</name>
</gene>
<dbReference type="EMBL" id="BPLR01011138">
    <property type="protein sequence ID" value="GIY44411.1"/>
    <property type="molecule type" value="Genomic_DNA"/>
</dbReference>
<organism evidence="1 2">
    <name type="scientific">Caerostris extrusa</name>
    <name type="common">Bark spider</name>
    <name type="synonym">Caerostris bankana</name>
    <dbReference type="NCBI Taxonomy" id="172846"/>
    <lineage>
        <taxon>Eukaryota</taxon>
        <taxon>Metazoa</taxon>
        <taxon>Ecdysozoa</taxon>
        <taxon>Arthropoda</taxon>
        <taxon>Chelicerata</taxon>
        <taxon>Arachnida</taxon>
        <taxon>Araneae</taxon>
        <taxon>Araneomorphae</taxon>
        <taxon>Entelegynae</taxon>
        <taxon>Araneoidea</taxon>
        <taxon>Araneidae</taxon>
        <taxon>Caerostris</taxon>
    </lineage>
</organism>
<evidence type="ECO:0000313" key="2">
    <source>
        <dbReference type="Proteomes" id="UP001054945"/>
    </source>
</evidence>
<evidence type="ECO:0000313" key="1">
    <source>
        <dbReference type="EMBL" id="GIY44411.1"/>
    </source>
</evidence>
<reference evidence="1 2" key="1">
    <citation type="submission" date="2021-06" db="EMBL/GenBank/DDBJ databases">
        <title>Caerostris extrusa draft genome.</title>
        <authorList>
            <person name="Kono N."/>
            <person name="Arakawa K."/>
        </authorList>
    </citation>
    <scope>NUCLEOTIDE SEQUENCE [LARGE SCALE GENOMIC DNA]</scope>
</reference>
<keyword evidence="2" id="KW-1185">Reference proteome</keyword>
<dbReference type="Proteomes" id="UP001054945">
    <property type="component" value="Unassembled WGS sequence"/>
</dbReference>
<comment type="caution">
    <text evidence="1">The sequence shown here is derived from an EMBL/GenBank/DDBJ whole genome shotgun (WGS) entry which is preliminary data.</text>
</comment>
<proteinExistence type="predicted"/>
<dbReference type="AlphaFoldDB" id="A0AAV4TG62"/>
<protein>
    <submittedName>
        <fullName evidence="1">Uncharacterized protein</fullName>
    </submittedName>
</protein>